<dbReference type="Gene3D" id="1.10.246.130">
    <property type="match status" value="1"/>
</dbReference>
<organism evidence="12 13">
    <name type="scientific">Rossellomorea vietnamensis</name>
    <dbReference type="NCBI Taxonomy" id="218284"/>
    <lineage>
        <taxon>Bacteria</taxon>
        <taxon>Bacillati</taxon>
        <taxon>Bacillota</taxon>
        <taxon>Bacilli</taxon>
        <taxon>Bacillales</taxon>
        <taxon>Bacillaceae</taxon>
        <taxon>Rossellomorea</taxon>
    </lineage>
</organism>
<dbReference type="EMBL" id="VTEH01000001">
    <property type="protein sequence ID" value="TYR77366.1"/>
    <property type="molecule type" value="Genomic_DNA"/>
</dbReference>
<proteinExistence type="inferred from homology"/>
<keyword evidence="7 11" id="KW-0012">Acyltransferase</keyword>
<evidence type="ECO:0000256" key="8">
    <source>
        <dbReference type="ARBA" id="ARBA00047417"/>
    </source>
</evidence>
<dbReference type="GO" id="GO:0103068">
    <property type="term" value="F:leukotriene C4 gamma-glutamyl transferase activity"/>
    <property type="evidence" value="ECO:0007669"/>
    <property type="project" value="UniProtKB-EC"/>
</dbReference>
<dbReference type="GO" id="GO:0036374">
    <property type="term" value="F:glutathione hydrolase activity"/>
    <property type="evidence" value="ECO:0007669"/>
    <property type="project" value="UniProtKB-UniRule"/>
</dbReference>
<accession>A0A5D4KKI8</accession>
<sequence>MKMKEIYKNQKYERSEDRYKAVGDYGMTASATKESSDIGAEVLRKGGTAADAIVAMQFALAVSEPFNTGVGASGFIVYHHKKSGETKVFNGHSQAPQSAHPEVCKNENGEVIPFVERTMNESFVGIPGIMKALDTINKTYGIKDLGELIDPAIDLAEKGFTVNSLWDTALKLYGDRVGHTAKEFFYPNGVPLVKGDLVKNEALARTFRIFKEKGIDALYKGEIGEAIIDRLQSHNGHMEMSDLENYECQIQEPVVRNYRGYDVAVPPPPNGGGTNLLQILKIIEQFDLSEYNASSWEKYFILSEAMRLVFSDKLAYMSDPDFHNVPVNGLLDPEYIAERAKFIDFNGGRNPDIDFGNPWEYEKSEMNPGASSQNRSEGRETTHFTAVDQWGNVASCTSSLEHYFGTGIMIEEYGFLLNNDLTDFKVEKEHINEMRGGKYPVSAKCPTIILKDGEPFMTLGSPGGPTIVSSVAHVIMNVIDFKMDLKEAIEHPRLYNSTAPEVWVEDDFSDGVKQKLKDLGIEILDDTMPIGNVQAILIDKEENLFYGAADSTRPGKASGVWKEEADRI</sequence>
<evidence type="ECO:0000256" key="5">
    <source>
        <dbReference type="ARBA" id="ARBA00022801"/>
    </source>
</evidence>
<protein>
    <recommendedName>
        <fullName evidence="11">Glutathione hydrolase proenzyme</fullName>
        <ecNumber evidence="11">2.3.2.2</ecNumber>
        <ecNumber evidence="11">3.4.19.13</ecNumber>
    </recommendedName>
    <component>
        <recommendedName>
            <fullName evidence="11">Glutathione hydrolase large chain</fullName>
        </recommendedName>
    </component>
    <component>
        <recommendedName>
            <fullName evidence="11">Glutathione hydrolase small chain</fullName>
        </recommendedName>
    </component>
</protein>
<keyword evidence="11" id="KW-0317">Glutathione biosynthesis</keyword>
<dbReference type="InterPro" id="IPR043138">
    <property type="entry name" value="GGT_lsub"/>
</dbReference>
<dbReference type="InterPro" id="IPR000101">
    <property type="entry name" value="GGT_peptidase"/>
</dbReference>
<feature type="binding site" evidence="10">
    <location>
        <position position="464"/>
    </location>
    <ligand>
        <name>L-glutamate</name>
        <dbReference type="ChEBI" id="CHEBI:29985"/>
    </ligand>
</feature>
<dbReference type="PANTHER" id="PTHR43199">
    <property type="entry name" value="GLUTATHIONE HYDROLASE"/>
    <property type="match status" value="1"/>
</dbReference>
<dbReference type="PANTHER" id="PTHR43199:SF1">
    <property type="entry name" value="GLUTATHIONE HYDROLASE PROENZYME"/>
    <property type="match status" value="1"/>
</dbReference>
<evidence type="ECO:0000313" key="12">
    <source>
        <dbReference type="EMBL" id="TYR77366.1"/>
    </source>
</evidence>
<feature type="binding site" evidence="10">
    <location>
        <position position="423"/>
    </location>
    <ligand>
        <name>L-glutamate</name>
        <dbReference type="ChEBI" id="CHEBI:29985"/>
    </ligand>
</feature>
<dbReference type="GO" id="GO:0006750">
    <property type="term" value="P:glutathione biosynthetic process"/>
    <property type="evidence" value="ECO:0007669"/>
    <property type="project" value="UniProtKB-KW"/>
</dbReference>
<dbReference type="AlphaFoldDB" id="A0A5D4KKI8"/>
<evidence type="ECO:0000256" key="4">
    <source>
        <dbReference type="ARBA" id="ARBA00022679"/>
    </source>
</evidence>
<keyword evidence="4 11" id="KW-0808">Transferase</keyword>
<comment type="caution">
    <text evidence="12">The sequence shown here is derived from an EMBL/GenBank/DDBJ whole genome shotgun (WGS) entry which is preliminary data.</text>
</comment>
<dbReference type="GO" id="GO:0006751">
    <property type="term" value="P:glutathione catabolic process"/>
    <property type="evidence" value="ECO:0007669"/>
    <property type="project" value="UniProtKB-UniRule"/>
</dbReference>
<dbReference type="PRINTS" id="PR01210">
    <property type="entry name" value="GGTRANSPTASE"/>
</dbReference>
<dbReference type="UniPathway" id="UPA00204"/>
<dbReference type="InterPro" id="IPR029055">
    <property type="entry name" value="Ntn_hydrolases_N"/>
</dbReference>
<dbReference type="RefSeq" id="WP_148944985.1">
    <property type="nucleotide sequence ID" value="NZ_JBNILU010000001.1"/>
</dbReference>
<comment type="catalytic activity">
    <reaction evidence="8 11">
        <text>an N-terminal (5-L-glutamyl)-[peptide] + an alpha-amino acid = 5-L-glutamyl amino acid + an N-terminal L-alpha-aminoacyl-[peptide]</text>
        <dbReference type="Rhea" id="RHEA:23904"/>
        <dbReference type="Rhea" id="RHEA-COMP:9780"/>
        <dbReference type="Rhea" id="RHEA-COMP:9795"/>
        <dbReference type="ChEBI" id="CHEBI:77644"/>
        <dbReference type="ChEBI" id="CHEBI:78597"/>
        <dbReference type="ChEBI" id="CHEBI:78599"/>
        <dbReference type="ChEBI" id="CHEBI:78608"/>
        <dbReference type="EC" id="2.3.2.2"/>
    </reaction>
</comment>
<evidence type="ECO:0000256" key="11">
    <source>
        <dbReference type="RuleBase" id="RU368036"/>
    </source>
</evidence>
<evidence type="ECO:0000256" key="10">
    <source>
        <dbReference type="PIRSR" id="PIRSR600101-2"/>
    </source>
</evidence>
<dbReference type="NCBIfam" id="TIGR00066">
    <property type="entry name" value="g_glut_trans"/>
    <property type="match status" value="1"/>
</dbReference>
<keyword evidence="5 11" id="KW-0378">Hydrolase</keyword>
<evidence type="ECO:0000256" key="6">
    <source>
        <dbReference type="ARBA" id="ARBA00023145"/>
    </source>
</evidence>
<dbReference type="SUPFAM" id="SSF56235">
    <property type="entry name" value="N-terminal nucleophile aminohydrolases (Ntn hydrolases)"/>
    <property type="match status" value="1"/>
</dbReference>
<comment type="pathway">
    <text evidence="11">Sulfur metabolism; glutathione metabolism.</text>
</comment>
<dbReference type="Gene3D" id="3.60.20.40">
    <property type="match status" value="1"/>
</dbReference>
<feature type="active site" description="Nucleophile" evidence="9">
    <location>
        <position position="381"/>
    </location>
</feature>
<dbReference type="EC" id="2.3.2.2" evidence="11"/>
<comment type="similarity">
    <text evidence="3 11">Belongs to the gamma-glutamyltransferase family.</text>
</comment>
<comment type="catalytic activity">
    <reaction evidence="1 11">
        <text>an S-substituted glutathione + H2O = an S-substituted L-cysteinylglycine + L-glutamate</text>
        <dbReference type="Rhea" id="RHEA:59468"/>
        <dbReference type="ChEBI" id="CHEBI:15377"/>
        <dbReference type="ChEBI" id="CHEBI:29985"/>
        <dbReference type="ChEBI" id="CHEBI:90779"/>
        <dbReference type="ChEBI" id="CHEBI:143103"/>
        <dbReference type="EC" id="3.4.19.13"/>
    </reaction>
</comment>
<evidence type="ECO:0000256" key="3">
    <source>
        <dbReference type="ARBA" id="ARBA00009381"/>
    </source>
</evidence>
<evidence type="ECO:0000313" key="13">
    <source>
        <dbReference type="Proteomes" id="UP000323317"/>
    </source>
</evidence>
<dbReference type="InterPro" id="IPR043137">
    <property type="entry name" value="GGT_ssub_C"/>
</dbReference>
<evidence type="ECO:0000256" key="9">
    <source>
        <dbReference type="PIRSR" id="PIRSR600101-1"/>
    </source>
</evidence>
<gene>
    <name evidence="12" type="primary">ggt</name>
    <name evidence="12" type="ORF">FZC79_00655</name>
</gene>
<dbReference type="EC" id="3.4.19.13" evidence="11"/>
<dbReference type="Pfam" id="PF01019">
    <property type="entry name" value="G_glu_transpept"/>
    <property type="match status" value="1"/>
</dbReference>
<evidence type="ECO:0000256" key="2">
    <source>
        <dbReference type="ARBA" id="ARBA00001089"/>
    </source>
</evidence>
<comment type="catalytic activity">
    <reaction evidence="2 11">
        <text>glutathione + H2O = L-cysteinylglycine + L-glutamate</text>
        <dbReference type="Rhea" id="RHEA:28807"/>
        <dbReference type="ChEBI" id="CHEBI:15377"/>
        <dbReference type="ChEBI" id="CHEBI:29985"/>
        <dbReference type="ChEBI" id="CHEBI:57925"/>
        <dbReference type="ChEBI" id="CHEBI:61694"/>
        <dbReference type="EC" id="3.4.19.13"/>
    </reaction>
</comment>
<dbReference type="Proteomes" id="UP000323317">
    <property type="component" value="Unassembled WGS sequence"/>
</dbReference>
<dbReference type="InterPro" id="IPR051792">
    <property type="entry name" value="GGT_bact"/>
</dbReference>
<comment type="PTM">
    <text evidence="11">Cleaved by autocatalysis into a large and a small subunit.</text>
</comment>
<evidence type="ECO:0000256" key="1">
    <source>
        <dbReference type="ARBA" id="ARBA00001049"/>
    </source>
</evidence>
<keyword evidence="6 11" id="KW-0865">Zymogen</keyword>
<name>A0A5D4KKI8_9BACI</name>
<reference evidence="12 13" key="1">
    <citation type="submission" date="2019-08" db="EMBL/GenBank/DDBJ databases">
        <title>Bacillus genomes from the desert of Cuatro Cienegas, Coahuila.</title>
        <authorList>
            <person name="Olmedo-Alvarez G."/>
        </authorList>
    </citation>
    <scope>NUCLEOTIDE SEQUENCE [LARGE SCALE GENOMIC DNA]</scope>
    <source>
        <strain evidence="12 13">CH40_1T</strain>
    </source>
</reference>
<comment type="subunit">
    <text evidence="11">This enzyme consists of two polypeptide chains, which are synthesized in precursor form from a single polypeptide.</text>
</comment>
<evidence type="ECO:0000256" key="7">
    <source>
        <dbReference type="ARBA" id="ARBA00023315"/>
    </source>
</evidence>